<keyword evidence="4" id="KW-0732">Signal</keyword>
<proteinExistence type="inferred from homology"/>
<evidence type="ECO:0000313" key="7">
    <source>
        <dbReference type="Proteomes" id="UP000187209"/>
    </source>
</evidence>
<dbReference type="EMBL" id="MPUH01000309">
    <property type="protein sequence ID" value="OMJ83282.1"/>
    <property type="molecule type" value="Genomic_DNA"/>
</dbReference>
<evidence type="ECO:0000256" key="1">
    <source>
        <dbReference type="ARBA" id="ARBA00005988"/>
    </source>
</evidence>
<comment type="caution">
    <text evidence="6">The sequence shown here is derived from an EMBL/GenBank/DDBJ whole genome shotgun (WGS) entry which is preliminary data.</text>
</comment>
<gene>
    <name evidence="6" type="ORF">SteCoe_15806</name>
</gene>
<accession>A0A1R2C2M9</accession>
<dbReference type="OrthoDB" id="313504at2759"/>
<dbReference type="Proteomes" id="UP000187209">
    <property type="component" value="Unassembled WGS sequence"/>
</dbReference>
<feature type="signal peptide" evidence="4">
    <location>
        <begin position="1"/>
        <end position="20"/>
    </location>
</feature>
<evidence type="ECO:0000256" key="2">
    <source>
        <dbReference type="PROSITE-ProRule" id="PRU01379"/>
    </source>
</evidence>
<dbReference type="GO" id="GO:0006508">
    <property type="term" value="P:proteolysis"/>
    <property type="evidence" value="ECO:0007669"/>
    <property type="project" value="InterPro"/>
</dbReference>
<feature type="chain" id="PRO_5013023410" description="Peptidase M14 domain-containing protein" evidence="4">
    <location>
        <begin position="21"/>
        <end position="525"/>
    </location>
</feature>
<sequence>MKFWQLLSFLFLTQGHISLGSLEGYLNSSEILSTLSNLASQYPSLLSQSKLGIFDVLVLKNSSYHPEYTKPLILVLGGFYGGYPLSAFQVLEIAEHLALNSKSGDPTANFISNIFEIHFIPVLNKKAYQYMEENYYQGFFPVIKTGMENYQGNCPSPDNGINPYHNFPYMFEILQDPCSNDYGGEFSSDSEITYNFLYTYYSSERVPSFSFNYQGTGNLYKIPYAYSNASISLAFGVLVNNTLSIIPNDYKVIQSYELTNVSEYGTYLDYSISNMTGIFEVALGQEANLTKDLIIEEADKNYNTFTSIMEMVYVKRNFYFDYVNESKIVDNNNSEPYSNVEFAFTVTNENYLPFTHQLKFNPGFKDSDSFQLKKIICDLASIYIPQSNIYVMDSTKVSLTDATIFEFTNIAPGYSNFTYFIIYERLRLNSGRDYNYQATLSSSVYYLEDKVLKGKGKIEMTNDDNNGSDNEDEKKGVIVGFVLLIVLLILVFIAGVVFYCARRRHDFEQKFNQDPRIPQANEARI</sequence>
<evidence type="ECO:0000256" key="4">
    <source>
        <dbReference type="SAM" id="SignalP"/>
    </source>
</evidence>
<dbReference type="Gene3D" id="3.40.630.10">
    <property type="entry name" value="Zn peptidases"/>
    <property type="match status" value="1"/>
</dbReference>
<dbReference type="SMART" id="SM00631">
    <property type="entry name" value="Zn_pept"/>
    <property type="match status" value="1"/>
</dbReference>
<name>A0A1R2C2M9_9CILI</name>
<organism evidence="6 7">
    <name type="scientific">Stentor coeruleus</name>
    <dbReference type="NCBI Taxonomy" id="5963"/>
    <lineage>
        <taxon>Eukaryota</taxon>
        <taxon>Sar</taxon>
        <taxon>Alveolata</taxon>
        <taxon>Ciliophora</taxon>
        <taxon>Postciliodesmatophora</taxon>
        <taxon>Heterotrichea</taxon>
        <taxon>Heterotrichida</taxon>
        <taxon>Stentoridae</taxon>
        <taxon>Stentor</taxon>
    </lineage>
</organism>
<evidence type="ECO:0000259" key="5">
    <source>
        <dbReference type="PROSITE" id="PS52035"/>
    </source>
</evidence>
<dbReference type="PROSITE" id="PS52035">
    <property type="entry name" value="PEPTIDASE_M14"/>
    <property type="match status" value="1"/>
</dbReference>
<keyword evidence="7" id="KW-1185">Reference proteome</keyword>
<comment type="caution">
    <text evidence="2">Lacks conserved residue(s) required for the propagation of feature annotation.</text>
</comment>
<dbReference type="GO" id="GO:0008270">
    <property type="term" value="F:zinc ion binding"/>
    <property type="evidence" value="ECO:0007669"/>
    <property type="project" value="InterPro"/>
</dbReference>
<evidence type="ECO:0000256" key="3">
    <source>
        <dbReference type="SAM" id="Phobius"/>
    </source>
</evidence>
<reference evidence="6 7" key="1">
    <citation type="submission" date="2016-11" db="EMBL/GenBank/DDBJ databases">
        <title>The macronuclear genome of Stentor coeruleus: a giant cell with tiny introns.</title>
        <authorList>
            <person name="Slabodnick M."/>
            <person name="Ruby J.G."/>
            <person name="Reiff S.B."/>
            <person name="Swart E.C."/>
            <person name="Gosai S."/>
            <person name="Prabakaran S."/>
            <person name="Witkowska E."/>
            <person name="Larue G.E."/>
            <person name="Fisher S."/>
            <person name="Freeman R.M."/>
            <person name="Gunawardena J."/>
            <person name="Chu W."/>
            <person name="Stover N.A."/>
            <person name="Gregory B.D."/>
            <person name="Nowacki M."/>
            <person name="Derisi J."/>
            <person name="Roy S.W."/>
            <person name="Marshall W.F."/>
            <person name="Sood P."/>
        </authorList>
    </citation>
    <scope>NUCLEOTIDE SEQUENCE [LARGE SCALE GENOMIC DNA]</scope>
    <source>
        <strain evidence="6">WM001</strain>
    </source>
</reference>
<dbReference type="InterPro" id="IPR000834">
    <property type="entry name" value="Peptidase_M14"/>
</dbReference>
<protein>
    <recommendedName>
        <fullName evidence="5">Peptidase M14 domain-containing protein</fullName>
    </recommendedName>
</protein>
<keyword evidence="3" id="KW-0812">Transmembrane</keyword>
<evidence type="ECO:0000313" key="6">
    <source>
        <dbReference type="EMBL" id="OMJ83282.1"/>
    </source>
</evidence>
<comment type="similarity">
    <text evidence="1 2">Belongs to the peptidase M14 family.</text>
</comment>
<keyword evidence="3" id="KW-0472">Membrane</keyword>
<keyword evidence="3" id="KW-1133">Transmembrane helix</keyword>
<feature type="transmembrane region" description="Helical" evidence="3">
    <location>
        <begin position="477"/>
        <end position="501"/>
    </location>
</feature>
<dbReference type="SUPFAM" id="SSF53187">
    <property type="entry name" value="Zn-dependent exopeptidases"/>
    <property type="match status" value="1"/>
</dbReference>
<dbReference type="GO" id="GO:0004181">
    <property type="term" value="F:metallocarboxypeptidase activity"/>
    <property type="evidence" value="ECO:0007669"/>
    <property type="project" value="InterPro"/>
</dbReference>
<feature type="domain" description="Peptidase M14" evidence="5">
    <location>
        <begin position="24"/>
        <end position="312"/>
    </location>
</feature>
<dbReference type="AlphaFoldDB" id="A0A1R2C2M9"/>